<dbReference type="RefSeq" id="WP_380621168.1">
    <property type="nucleotide sequence ID" value="NZ_JBHSDK010000015.1"/>
</dbReference>
<reference evidence="3" key="1">
    <citation type="journal article" date="2019" name="Int. J. Syst. Evol. Microbiol.">
        <title>The Global Catalogue of Microorganisms (GCM) 10K type strain sequencing project: providing services to taxonomists for standard genome sequencing and annotation.</title>
        <authorList>
            <consortium name="The Broad Institute Genomics Platform"/>
            <consortium name="The Broad Institute Genome Sequencing Center for Infectious Disease"/>
            <person name="Wu L."/>
            <person name="Ma J."/>
        </authorList>
    </citation>
    <scope>NUCLEOTIDE SEQUENCE [LARGE SCALE GENOMIC DNA]</scope>
    <source>
        <strain evidence="3">IBRC-M 10908</strain>
    </source>
</reference>
<accession>A0ABV8TZS9</accession>
<organism evidence="2 3">
    <name type="scientific">Salininema proteolyticum</name>
    <dbReference type="NCBI Taxonomy" id="1607685"/>
    <lineage>
        <taxon>Bacteria</taxon>
        <taxon>Bacillati</taxon>
        <taxon>Actinomycetota</taxon>
        <taxon>Actinomycetes</taxon>
        <taxon>Glycomycetales</taxon>
        <taxon>Glycomycetaceae</taxon>
        <taxon>Salininema</taxon>
    </lineage>
</organism>
<evidence type="ECO:0000313" key="3">
    <source>
        <dbReference type="Proteomes" id="UP001595823"/>
    </source>
</evidence>
<keyword evidence="3" id="KW-1185">Reference proteome</keyword>
<gene>
    <name evidence="2" type="ORF">ACFPET_11750</name>
</gene>
<protein>
    <submittedName>
        <fullName evidence="2">Uncharacterized protein</fullName>
    </submittedName>
</protein>
<feature type="compositionally biased region" description="Polar residues" evidence="1">
    <location>
        <begin position="325"/>
        <end position="335"/>
    </location>
</feature>
<comment type="caution">
    <text evidence="2">The sequence shown here is derived from an EMBL/GenBank/DDBJ whole genome shotgun (WGS) entry which is preliminary data.</text>
</comment>
<dbReference type="Proteomes" id="UP001595823">
    <property type="component" value="Unassembled WGS sequence"/>
</dbReference>
<evidence type="ECO:0000256" key="1">
    <source>
        <dbReference type="SAM" id="MobiDB-lite"/>
    </source>
</evidence>
<evidence type="ECO:0000313" key="2">
    <source>
        <dbReference type="EMBL" id="MFC4335876.1"/>
    </source>
</evidence>
<proteinExistence type="predicted"/>
<dbReference type="EMBL" id="JBHSDK010000015">
    <property type="protein sequence ID" value="MFC4335876.1"/>
    <property type="molecule type" value="Genomic_DNA"/>
</dbReference>
<name>A0ABV8TZS9_9ACTN</name>
<feature type="region of interest" description="Disordered" evidence="1">
    <location>
        <begin position="313"/>
        <end position="335"/>
    </location>
</feature>
<sequence>MTDGDGSVIDFSEAPRQQEFFENKDGGYLNDPGGNALDAIKGNTPIYAQINNIKDDLVGNSEAINRLFDGEATMSDALALTQMVADIARQCVDAFDAGVSNADGPDLGYWAAAGVKAGLDWLFSSVQPIQDLVGTVMGNPERLKTTAESWTFTSDSLATLAEAYGNEALTNIKPNWEGESCDAAMVRTSEFVDAVGVASVTSSNLSDLVGLFVEFAERVQDRFKQGIADSVALIIGALEDIAKYGYLSIPFIAIDLSVALIRLYLDLVGIALQVAQIYLAGSQLCSQLEQVFSQTMDLLEFLSGVTERVDPPGEIIPIPPAQPPGNGQDQGPIQV</sequence>